<dbReference type="AlphaFoldDB" id="A0AAV2FXW0"/>
<keyword evidence="2" id="KW-1185">Reference proteome</keyword>
<evidence type="ECO:0000313" key="2">
    <source>
        <dbReference type="Proteomes" id="UP001497516"/>
    </source>
</evidence>
<gene>
    <name evidence="1" type="ORF">LTRI10_LOCUS43152</name>
</gene>
<accession>A0AAV2FXW0</accession>
<evidence type="ECO:0000313" key="1">
    <source>
        <dbReference type="EMBL" id="CAL1403206.1"/>
    </source>
</evidence>
<dbReference type="EMBL" id="OZ034820">
    <property type="protein sequence ID" value="CAL1403206.1"/>
    <property type="molecule type" value="Genomic_DNA"/>
</dbReference>
<dbReference type="Proteomes" id="UP001497516">
    <property type="component" value="Chromosome 7"/>
</dbReference>
<organism evidence="1 2">
    <name type="scientific">Linum trigynum</name>
    <dbReference type="NCBI Taxonomy" id="586398"/>
    <lineage>
        <taxon>Eukaryota</taxon>
        <taxon>Viridiplantae</taxon>
        <taxon>Streptophyta</taxon>
        <taxon>Embryophyta</taxon>
        <taxon>Tracheophyta</taxon>
        <taxon>Spermatophyta</taxon>
        <taxon>Magnoliopsida</taxon>
        <taxon>eudicotyledons</taxon>
        <taxon>Gunneridae</taxon>
        <taxon>Pentapetalae</taxon>
        <taxon>rosids</taxon>
        <taxon>fabids</taxon>
        <taxon>Malpighiales</taxon>
        <taxon>Linaceae</taxon>
        <taxon>Linum</taxon>
    </lineage>
</organism>
<reference evidence="1 2" key="1">
    <citation type="submission" date="2024-04" db="EMBL/GenBank/DDBJ databases">
        <authorList>
            <person name="Fracassetti M."/>
        </authorList>
    </citation>
    <scope>NUCLEOTIDE SEQUENCE [LARGE SCALE GENOMIC DNA]</scope>
</reference>
<protein>
    <submittedName>
        <fullName evidence="1">Uncharacterized protein</fullName>
    </submittedName>
</protein>
<proteinExistence type="predicted"/>
<name>A0AAV2FXW0_9ROSI</name>
<sequence length="134" mass="15962">MKTLTLGISKRKEGKGRNEHLLPCSMKFSDVFDIIDVWECLKLRQEGGNNKSMMKRRRIFEDLGDDYNKEEEDDLRNLKVTIPLYRGTTNPDAYIDRERKMELVFDYHNYSDKKKVMLAGLEFSDYALVWWDKL</sequence>